<dbReference type="EMBL" id="LAZR01068065">
    <property type="protein sequence ID" value="KKK50356.1"/>
    <property type="molecule type" value="Genomic_DNA"/>
</dbReference>
<feature type="region of interest" description="Disordered" evidence="1">
    <location>
        <begin position="1"/>
        <end position="27"/>
    </location>
</feature>
<sequence>MSKKRKKSKFGANVVADISHQQRGGKGPSYLTLPKDVKLFKEKVGRIKVDILPYTVELENHLDYNKDAPDSAHVGNLWYKKPILIHRGIGPERNSYICPKSAGKTKCPICEERSRQFADGADAADVPGRIGKRNIYAVIPIGNKDYEEEVHIWDIAQGNFQEQLNQDLEESPESGIFPDLEDGLTLSIRFSEESFDKNKYAKATRIDFKDRDETYDEEILDEVPHLDSIINVLSYKELEAAFLELDEEDEDKDEDEEEEK</sequence>
<gene>
    <name evidence="2" type="ORF">LCGC14_3125820</name>
</gene>
<organism evidence="2">
    <name type="scientific">marine sediment metagenome</name>
    <dbReference type="NCBI Taxonomy" id="412755"/>
    <lineage>
        <taxon>unclassified sequences</taxon>
        <taxon>metagenomes</taxon>
        <taxon>ecological metagenomes</taxon>
    </lineage>
</organism>
<dbReference type="Gene3D" id="3.90.198.10">
    <property type="entry name" value="Replication Fork Single-Stranded Dna Binding Protein"/>
    <property type="match status" value="1"/>
</dbReference>
<evidence type="ECO:0000313" key="2">
    <source>
        <dbReference type="EMBL" id="KKK50356.1"/>
    </source>
</evidence>
<accession>A0A0F8YQT0</accession>
<dbReference type="AlphaFoldDB" id="A0A0F8YQT0"/>
<name>A0A0F8YQT0_9ZZZZ</name>
<protein>
    <submittedName>
        <fullName evidence="2">Uncharacterized protein</fullName>
    </submittedName>
</protein>
<dbReference type="InterPro" id="IPR044947">
    <property type="entry name" value="Phage_T4_Gp32_ssDNA-bd_sf"/>
</dbReference>
<feature type="non-terminal residue" evidence="2">
    <location>
        <position position="260"/>
    </location>
</feature>
<comment type="caution">
    <text evidence="2">The sequence shown here is derived from an EMBL/GenBank/DDBJ whole genome shotgun (WGS) entry which is preliminary data.</text>
</comment>
<evidence type="ECO:0000256" key="1">
    <source>
        <dbReference type="SAM" id="MobiDB-lite"/>
    </source>
</evidence>
<proteinExistence type="predicted"/>
<reference evidence="2" key="1">
    <citation type="journal article" date="2015" name="Nature">
        <title>Complex archaea that bridge the gap between prokaryotes and eukaryotes.</title>
        <authorList>
            <person name="Spang A."/>
            <person name="Saw J.H."/>
            <person name="Jorgensen S.L."/>
            <person name="Zaremba-Niedzwiedzka K."/>
            <person name="Martijn J."/>
            <person name="Lind A.E."/>
            <person name="van Eijk R."/>
            <person name="Schleper C."/>
            <person name="Guy L."/>
            <person name="Ettema T.J."/>
        </authorList>
    </citation>
    <scope>NUCLEOTIDE SEQUENCE</scope>
</reference>